<dbReference type="AlphaFoldDB" id="A0A418NRD8"/>
<name>A0A418NRD8_9SPHN</name>
<reference evidence="1 2" key="1">
    <citation type="submission" date="2018-08" db="EMBL/GenBank/DDBJ databases">
        <title>Erythrobacter zhengii sp.nov., a bacterium isolated from deep-sea sediment.</title>
        <authorList>
            <person name="Fang C."/>
            <person name="Wu Y.-H."/>
            <person name="Sun C."/>
            <person name="Wang H."/>
            <person name="Cheng H."/>
            <person name="Meng F.-X."/>
            <person name="Wang C.-S."/>
            <person name="Xu X.-W."/>
        </authorList>
    </citation>
    <scope>NUCLEOTIDE SEQUENCE [LARGE SCALE GENOMIC DNA]</scope>
    <source>
        <strain evidence="1 2">V18</strain>
    </source>
</reference>
<dbReference type="Proteomes" id="UP000286576">
    <property type="component" value="Unassembled WGS sequence"/>
</dbReference>
<dbReference type="Pfam" id="PF14907">
    <property type="entry name" value="NTP_transf_5"/>
    <property type="match status" value="1"/>
</dbReference>
<accession>A0A418NRD8</accession>
<proteinExistence type="predicted"/>
<dbReference type="OrthoDB" id="9773927at2"/>
<comment type="caution">
    <text evidence="1">The sequence shown here is derived from an EMBL/GenBank/DDBJ whole genome shotgun (WGS) entry which is preliminary data.</text>
</comment>
<organism evidence="1 2">
    <name type="scientific">Aurantiacibacter zhengii</name>
    <dbReference type="NCBI Taxonomy" id="2307003"/>
    <lineage>
        <taxon>Bacteria</taxon>
        <taxon>Pseudomonadati</taxon>
        <taxon>Pseudomonadota</taxon>
        <taxon>Alphaproteobacteria</taxon>
        <taxon>Sphingomonadales</taxon>
        <taxon>Erythrobacteraceae</taxon>
        <taxon>Aurantiacibacter</taxon>
    </lineage>
</organism>
<evidence type="ECO:0008006" key="3">
    <source>
        <dbReference type="Google" id="ProtNLM"/>
    </source>
</evidence>
<keyword evidence="2" id="KW-1185">Reference proteome</keyword>
<dbReference type="RefSeq" id="WP_119586842.1">
    <property type="nucleotide sequence ID" value="NZ_CAWODQ010000024.1"/>
</dbReference>
<gene>
    <name evidence="1" type="ORF">D2V07_09910</name>
</gene>
<dbReference type="InterPro" id="IPR039498">
    <property type="entry name" value="NTP_transf_5"/>
</dbReference>
<sequence length="347" mass="38428">MPFRPSENVQSLADAIRPALGLGAAEAPPPGDLQFVVERHRVTFLLHHALQVSGSSNEQLLSDLTGIVQGKARQVLRQRAAAACVQALLDDRGIASVEIKGWQLGHILYGEETLRQSRDVDVLLRPDQVAEAIKATAEAGYTNIRGGPLKAGIAQAILRFHREVEVRDPRSGVIVELHSRSLENPPAGWSDATMLEAPLDLSNPHYVLYLILHGAGSNWKRLKWLADLAMIVQRVERDVMDQVLDLARRFQCLPAIAASLRACGAIWGEAFVDEWLAQAEPHMDEKRVQAHLQAFAAALNRESPLSAMELFARRLELMRDPPLFGDKPPSRIGAIGNRTAMWFLRRI</sequence>
<dbReference type="EMBL" id="QXFL01000004">
    <property type="protein sequence ID" value="RIV85651.1"/>
    <property type="molecule type" value="Genomic_DNA"/>
</dbReference>
<evidence type="ECO:0000313" key="1">
    <source>
        <dbReference type="EMBL" id="RIV85651.1"/>
    </source>
</evidence>
<protein>
    <recommendedName>
        <fullName evidence="3">Nucleotidyltransferase family protein</fullName>
    </recommendedName>
</protein>
<evidence type="ECO:0000313" key="2">
    <source>
        <dbReference type="Proteomes" id="UP000286576"/>
    </source>
</evidence>